<dbReference type="EMBL" id="JAVRRG010000044">
    <property type="protein sequence ID" value="KAK5093362.1"/>
    <property type="molecule type" value="Genomic_DNA"/>
</dbReference>
<evidence type="ECO:0000256" key="10">
    <source>
        <dbReference type="SAM" id="MobiDB-lite"/>
    </source>
</evidence>
<evidence type="ECO:0000256" key="1">
    <source>
        <dbReference type="ARBA" id="ARBA00022555"/>
    </source>
</evidence>
<feature type="compositionally biased region" description="Basic and acidic residues" evidence="10">
    <location>
        <begin position="224"/>
        <end position="236"/>
    </location>
</feature>
<feature type="compositionally biased region" description="Low complexity" evidence="10">
    <location>
        <begin position="104"/>
        <end position="116"/>
    </location>
</feature>
<comment type="catalytic activity">
    <reaction evidence="8">
        <text>guanosine(26) in tRNA + 2 S-adenosyl-L-methionine = N(2)-dimethylguanosine(26) in tRNA + 2 S-adenosyl-L-homocysteine + 2 H(+)</text>
        <dbReference type="Rhea" id="RHEA:43140"/>
        <dbReference type="Rhea" id="RHEA-COMP:10359"/>
        <dbReference type="Rhea" id="RHEA-COMP:10360"/>
        <dbReference type="ChEBI" id="CHEBI:15378"/>
        <dbReference type="ChEBI" id="CHEBI:57856"/>
        <dbReference type="ChEBI" id="CHEBI:59789"/>
        <dbReference type="ChEBI" id="CHEBI:74269"/>
        <dbReference type="ChEBI" id="CHEBI:74513"/>
        <dbReference type="EC" id="2.1.1.216"/>
    </reaction>
</comment>
<feature type="compositionally biased region" description="Polar residues" evidence="10">
    <location>
        <begin position="143"/>
        <end position="158"/>
    </location>
</feature>
<dbReference type="Gene3D" id="3.30.56.70">
    <property type="entry name" value="N2,N2-dimethylguanosine tRNA methyltransferase, C-terminal domain"/>
    <property type="match status" value="1"/>
</dbReference>
<comment type="similarity">
    <text evidence="9">Belongs to the class I-like SAM-binding methyltransferase superfamily. Trm1 family.</text>
</comment>
<sequence>MASSDIAPITINDRQYRQIKEGQAIILAPYQKDLGKPKKDSAQAGQPRNNDEGNQAVFYNPIQQYNRDLSVLAILTHGESSVALKKQKHEKNVNRSRQKKAAKGKQGANAKTKNATEAGLVQASTTKPTDCVANSGAGDYGQTDGSGNPQTEVNGTEMSSRKRTADEAELNEGPGTIDWGRKRSRDGKIDAGADIEVQQLNPGAAGPHTSAAAAQDPSTDDADVAQHEVGTSEKRARPTPFTILDALSASGLRAVRYAKEIPFTTKVVANDMLPEAVQAIKLNIDHNNLKDTVFANLGDARQFMYSKSGNEALDGGPAYVHKFDVVDLDPYGSAAPFIDAALQAVADGGMLCVTCTDAGVWASNGYPEKAYALYSGIPLKGPHSHEAGLRLILHSIATTASKYSIAIEPLLSLSIDFYCRLFIRVHKSQQDVKLMAGTTMLVYNCDQGCQAWDTQLIARNQAKEAKNGEQFFKHGFAQAPSTDRFCDHCGTKTHLGGPMWAGPLHNPLFVQKILDRLPDLDKAVYGTTERMRGMLTVALEEESFDSSIIAKPGNQKSVPGQSNENTIAVIPRLEPQLISPSPLFFLPTYLAKVLSIPTPAEDPLRGAFLGLGYTCTRSHCKPGSFKTNAPWKVIWEVMREWARQKEASRIPRLFGEAEFEGKASVKKSSPGWNILKRMRNRKGDNLSVAKLREALLQKLGTGQNSDGVETVTDLQNILKSALYELEHPSTKASHAVIEPSTTHDRVNTDDHAADTSSTNDMNIVIPTKNGADHAVSDAHVPRTTGKCIIDAGGDPAELAIVFDAQLGRAFRESNGGKLVRYQINPRANWGPMVRAGTGSA</sequence>
<proteinExistence type="inferred from homology"/>
<evidence type="ECO:0000256" key="5">
    <source>
        <dbReference type="ARBA" id="ARBA00022694"/>
    </source>
</evidence>
<evidence type="ECO:0000256" key="4">
    <source>
        <dbReference type="ARBA" id="ARBA00022691"/>
    </source>
</evidence>
<protein>
    <recommendedName>
        <fullName evidence="7">tRNA (guanine(26)-N(2))-dimethyltransferase</fullName>
        <ecNumber evidence="7">2.1.1.216</ecNumber>
    </recommendedName>
</protein>
<keyword evidence="4 9" id="KW-0949">S-adenosyl-L-methionine</keyword>
<keyword evidence="1 9" id="KW-0820">tRNA-binding</keyword>
<dbReference type="PROSITE" id="PS51626">
    <property type="entry name" value="SAM_MT_TRM1"/>
    <property type="match status" value="1"/>
</dbReference>
<evidence type="ECO:0000256" key="9">
    <source>
        <dbReference type="PROSITE-ProRule" id="PRU00958"/>
    </source>
</evidence>
<comment type="caution">
    <text evidence="11">The sequence shown here is derived from an EMBL/GenBank/DDBJ whole genome shotgun (WGS) entry which is preliminary data.</text>
</comment>
<reference evidence="11 12" key="1">
    <citation type="submission" date="2023-08" db="EMBL/GenBank/DDBJ databases">
        <title>Black Yeasts Isolated from many extreme environments.</title>
        <authorList>
            <person name="Coleine C."/>
            <person name="Stajich J.E."/>
            <person name="Selbmann L."/>
        </authorList>
    </citation>
    <scope>NUCLEOTIDE SEQUENCE [LARGE SCALE GENOMIC DNA]</scope>
    <source>
        <strain evidence="11 12">CCFEE 5885</strain>
    </source>
</reference>
<dbReference type="InterPro" id="IPR042296">
    <property type="entry name" value="tRNA_met_Trm1_C"/>
</dbReference>
<feature type="region of interest" description="Disordered" evidence="10">
    <location>
        <begin position="740"/>
        <end position="760"/>
    </location>
</feature>
<evidence type="ECO:0000256" key="7">
    <source>
        <dbReference type="ARBA" id="ARBA00039099"/>
    </source>
</evidence>
<keyword evidence="12" id="KW-1185">Reference proteome</keyword>
<keyword evidence="6 9" id="KW-0694">RNA-binding</keyword>
<feature type="region of interest" description="Disordered" evidence="10">
    <location>
        <begin position="29"/>
        <end position="54"/>
    </location>
</feature>
<evidence type="ECO:0000313" key="11">
    <source>
        <dbReference type="EMBL" id="KAK5093362.1"/>
    </source>
</evidence>
<feature type="compositionally biased region" description="Basic and acidic residues" evidence="10">
    <location>
        <begin position="741"/>
        <end position="753"/>
    </location>
</feature>
<dbReference type="SUPFAM" id="SSF53335">
    <property type="entry name" value="S-adenosyl-L-methionine-dependent methyltransferases"/>
    <property type="match status" value="1"/>
</dbReference>
<keyword evidence="5 9" id="KW-0819">tRNA processing</keyword>
<feature type="region of interest" description="Disordered" evidence="10">
    <location>
        <begin position="83"/>
        <end position="185"/>
    </location>
</feature>
<evidence type="ECO:0000256" key="8">
    <source>
        <dbReference type="ARBA" id="ARBA00051897"/>
    </source>
</evidence>
<feature type="compositionally biased region" description="Low complexity" evidence="10">
    <location>
        <begin position="202"/>
        <end position="214"/>
    </location>
</feature>
<feature type="compositionally biased region" description="Basic residues" evidence="10">
    <location>
        <begin position="85"/>
        <end position="103"/>
    </location>
</feature>
<dbReference type="PANTHER" id="PTHR10631:SF3">
    <property type="entry name" value="TRNA (GUANINE(26)-N(2))-DIMETHYLTRANSFERASE"/>
    <property type="match status" value="1"/>
</dbReference>
<evidence type="ECO:0000313" key="12">
    <source>
        <dbReference type="Proteomes" id="UP001345013"/>
    </source>
</evidence>
<accession>A0ABR0KC80</accession>
<dbReference type="EC" id="2.1.1.216" evidence="7"/>
<evidence type="ECO:0000256" key="3">
    <source>
        <dbReference type="ARBA" id="ARBA00022679"/>
    </source>
</evidence>
<dbReference type="Pfam" id="PF02005">
    <property type="entry name" value="TRM"/>
    <property type="match status" value="2"/>
</dbReference>
<dbReference type="Proteomes" id="UP001345013">
    <property type="component" value="Unassembled WGS sequence"/>
</dbReference>
<name>A0ABR0KC80_9EURO</name>
<evidence type="ECO:0000256" key="2">
    <source>
        <dbReference type="ARBA" id="ARBA00022603"/>
    </source>
</evidence>
<dbReference type="Gene3D" id="3.40.50.150">
    <property type="entry name" value="Vaccinia Virus protein VP39"/>
    <property type="match status" value="1"/>
</dbReference>
<dbReference type="GO" id="GO:0047148">
    <property type="term" value="F:methylamine-glutamate N-methyltransferase activity"/>
    <property type="evidence" value="ECO:0007669"/>
    <property type="project" value="UniProtKB-EC"/>
</dbReference>
<dbReference type="InterPro" id="IPR002905">
    <property type="entry name" value="Trm1"/>
</dbReference>
<keyword evidence="2 9" id="KW-0489">Methyltransferase</keyword>
<gene>
    <name evidence="11" type="primary">TRM1</name>
    <name evidence="11" type="ORF">LTR24_004350</name>
</gene>
<dbReference type="GO" id="GO:0032259">
    <property type="term" value="P:methylation"/>
    <property type="evidence" value="ECO:0007669"/>
    <property type="project" value="UniProtKB-KW"/>
</dbReference>
<keyword evidence="3 9" id="KW-0808">Transferase</keyword>
<feature type="region of interest" description="Disordered" evidence="10">
    <location>
        <begin position="200"/>
        <end position="236"/>
    </location>
</feature>
<organism evidence="11 12">
    <name type="scientific">Lithohypha guttulata</name>
    <dbReference type="NCBI Taxonomy" id="1690604"/>
    <lineage>
        <taxon>Eukaryota</taxon>
        <taxon>Fungi</taxon>
        <taxon>Dikarya</taxon>
        <taxon>Ascomycota</taxon>
        <taxon>Pezizomycotina</taxon>
        <taxon>Eurotiomycetes</taxon>
        <taxon>Chaetothyriomycetidae</taxon>
        <taxon>Chaetothyriales</taxon>
        <taxon>Trichomeriaceae</taxon>
        <taxon>Lithohypha</taxon>
    </lineage>
</organism>
<evidence type="ECO:0000256" key="6">
    <source>
        <dbReference type="ARBA" id="ARBA00022884"/>
    </source>
</evidence>
<dbReference type="InterPro" id="IPR029063">
    <property type="entry name" value="SAM-dependent_MTases_sf"/>
</dbReference>
<dbReference type="PANTHER" id="PTHR10631">
    <property type="entry name" value="N 2 ,N 2 -DIMETHYLGUANOSINE TRNA METHYLTRANSFERASE"/>
    <property type="match status" value="1"/>
</dbReference>